<keyword evidence="10 12" id="KW-0472">Membrane</keyword>
<dbReference type="SMART" id="SM00388">
    <property type="entry name" value="HisKA"/>
    <property type="match status" value="1"/>
</dbReference>
<reference evidence="15 16" key="1">
    <citation type="submission" date="2020-08" db="EMBL/GenBank/DDBJ databases">
        <title>Genomic Encyclopedia of Archaeal and Bacterial Type Strains, Phase II (KMG-II): from individual species to whole genera.</title>
        <authorList>
            <person name="Goeker M."/>
        </authorList>
    </citation>
    <scope>NUCLEOTIDE SEQUENCE [LARGE SCALE GENOMIC DNA]</scope>
    <source>
        <strain evidence="15 16">5AG</strain>
    </source>
</reference>
<dbReference type="PANTHER" id="PTHR45436">
    <property type="entry name" value="SENSOR HISTIDINE KINASE YKOH"/>
    <property type="match status" value="1"/>
</dbReference>
<dbReference type="Pfam" id="PF02518">
    <property type="entry name" value="HATPase_c"/>
    <property type="match status" value="1"/>
</dbReference>
<evidence type="ECO:0000256" key="5">
    <source>
        <dbReference type="ARBA" id="ARBA00022679"/>
    </source>
</evidence>
<dbReference type="Proteomes" id="UP000553442">
    <property type="component" value="Unassembled WGS sequence"/>
</dbReference>
<comment type="subcellular location">
    <subcellularLocation>
        <location evidence="2">Membrane</location>
    </subcellularLocation>
</comment>
<dbReference type="PROSITE" id="PS50109">
    <property type="entry name" value="HIS_KIN"/>
    <property type="match status" value="1"/>
</dbReference>
<keyword evidence="4" id="KW-0597">Phosphoprotein</keyword>
<dbReference type="CDD" id="cd00082">
    <property type="entry name" value="HisKA"/>
    <property type="match status" value="1"/>
</dbReference>
<keyword evidence="8 12" id="KW-1133">Transmembrane helix</keyword>
<keyword evidence="7 15" id="KW-0418">Kinase</keyword>
<evidence type="ECO:0000256" key="8">
    <source>
        <dbReference type="ARBA" id="ARBA00022989"/>
    </source>
</evidence>
<feature type="transmembrane region" description="Helical" evidence="12">
    <location>
        <begin position="175"/>
        <end position="197"/>
    </location>
</feature>
<evidence type="ECO:0000313" key="15">
    <source>
        <dbReference type="EMBL" id="MBB3329432.1"/>
    </source>
</evidence>
<dbReference type="PROSITE" id="PS50885">
    <property type="entry name" value="HAMP"/>
    <property type="match status" value="1"/>
</dbReference>
<dbReference type="InterPro" id="IPR003660">
    <property type="entry name" value="HAMP_dom"/>
</dbReference>
<gene>
    <name evidence="15" type="ORF">BDK63_000272</name>
</gene>
<comment type="caution">
    <text evidence="15">The sequence shown here is derived from an EMBL/GenBank/DDBJ whole genome shotgun (WGS) entry which is preliminary data.</text>
</comment>
<dbReference type="Pfam" id="PF00512">
    <property type="entry name" value="HisKA"/>
    <property type="match status" value="1"/>
</dbReference>
<dbReference type="SUPFAM" id="SSF55874">
    <property type="entry name" value="ATPase domain of HSP90 chaperone/DNA topoisomerase II/histidine kinase"/>
    <property type="match status" value="1"/>
</dbReference>
<comment type="catalytic activity">
    <reaction evidence="1">
        <text>ATP + protein L-histidine = ADP + protein N-phospho-L-histidine.</text>
        <dbReference type="EC" id="2.7.13.3"/>
    </reaction>
</comment>
<dbReference type="SUPFAM" id="SSF158472">
    <property type="entry name" value="HAMP domain-like"/>
    <property type="match status" value="1"/>
</dbReference>
<dbReference type="SMART" id="SM00387">
    <property type="entry name" value="HATPase_c"/>
    <property type="match status" value="1"/>
</dbReference>
<dbReference type="GO" id="GO:0005886">
    <property type="term" value="C:plasma membrane"/>
    <property type="evidence" value="ECO:0007669"/>
    <property type="project" value="TreeGrafter"/>
</dbReference>
<dbReference type="AlphaFoldDB" id="A0A7W5K150"/>
<dbReference type="InterPro" id="IPR003594">
    <property type="entry name" value="HATPase_dom"/>
</dbReference>
<feature type="coiled-coil region" evidence="11">
    <location>
        <begin position="264"/>
        <end position="306"/>
    </location>
</feature>
<keyword evidence="11" id="KW-0175">Coiled coil</keyword>
<feature type="domain" description="HAMP" evidence="14">
    <location>
        <begin position="195"/>
        <end position="247"/>
    </location>
</feature>
<keyword evidence="5 15" id="KW-0808">Transferase</keyword>
<dbReference type="RefSeq" id="WP_183329525.1">
    <property type="nucleotide sequence ID" value="NZ_JACHZF010000002.1"/>
</dbReference>
<evidence type="ECO:0000256" key="3">
    <source>
        <dbReference type="ARBA" id="ARBA00012438"/>
    </source>
</evidence>
<feature type="domain" description="Histidine kinase" evidence="13">
    <location>
        <begin position="255"/>
        <end position="469"/>
    </location>
</feature>
<dbReference type="PANTHER" id="PTHR45436:SF5">
    <property type="entry name" value="SENSOR HISTIDINE KINASE TRCS"/>
    <property type="match status" value="1"/>
</dbReference>
<feature type="transmembrane region" description="Helical" evidence="12">
    <location>
        <begin position="15"/>
        <end position="36"/>
    </location>
</feature>
<evidence type="ECO:0000256" key="1">
    <source>
        <dbReference type="ARBA" id="ARBA00000085"/>
    </source>
</evidence>
<keyword evidence="16" id="KW-1185">Reference proteome</keyword>
<keyword evidence="6 12" id="KW-0812">Transmembrane</keyword>
<evidence type="ECO:0000256" key="6">
    <source>
        <dbReference type="ARBA" id="ARBA00022692"/>
    </source>
</evidence>
<evidence type="ECO:0000256" key="9">
    <source>
        <dbReference type="ARBA" id="ARBA00023012"/>
    </source>
</evidence>
<dbReference type="Gene3D" id="3.30.565.10">
    <property type="entry name" value="Histidine kinase-like ATPase, C-terminal domain"/>
    <property type="match status" value="1"/>
</dbReference>
<proteinExistence type="predicted"/>
<evidence type="ECO:0000256" key="12">
    <source>
        <dbReference type="SAM" id="Phobius"/>
    </source>
</evidence>
<dbReference type="PRINTS" id="PR00344">
    <property type="entry name" value="BCTRLSENSOR"/>
</dbReference>
<organism evidence="15 16">
    <name type="scientific">Halomonas campaniensis</name>
    <dbReference type="NCBI Taxonomy" id="213554"/>
    <lineage>
        <taxon>Bacteria</taxon>
        <taxon>Pseudomonadati</taxon>
        <taxon>Pseudomonadota</taxon>
        <taxon>Gammaproteobacteria</taxon>
        <taxon>Oceanospirillales</taxon>
        <taxon>Halomonadaceae</taxon>
        <taxon>Halomonas</taxon>
    </lineage>
</organism>
<keyword evidence="9" id="KW-0902">Two-component regulatory system</keyword>
<dbReference type="InterPro" id="IPR050428">
    <property type="entry name" value="TCS_sensor_his_kinase"/>
</dbReference>
<dbReference type="InterPro" id="IPR036097">
    <property type="entry name" value="HisK_dim/P_sf"/>
</dbReference>
<evidence type="ECO:0000259" key="14">
    <source>
        <dbReference type="PROSITE" id="PS50885"/>
    </source>
</evidence>
<dbReference type="SMART" id="SM00304">
    <property type="entry name" value="HAMP"/>
    <property type="match status" value="1"/>
</dbReference>
<dbReference type="GO" id="GO:0000155">
    <property type="term" value="F:phosphorelay sensor kinase activity"/>
    <property type="evidence" value="ECO:0007669"/>
    <property type="project" value="InterPro"/>
</dbReference>
<dbReference type="EC" id="2.7.13.3" evidence="3"/>
<dbReference type="EMBL" id="JACHZF010000002">
    <property type="protein sequence ID" value="MBB3329432.1"/>
    <property type="molecule type" value="Genomic_DNA"/>
</dbReference>
<evidence type="ECO:0000256" key="2">
    <source>
        <dbReference type="ARBA" id="ARBA00004370"/>
    </source>
</evidence>
<evidence type="ECO:0000256" key="10">
    <source>
        <dbReference type="ARBA" id="ARBA00023136"/>
    </source>
</evidence>
<dbReference type="Gene3D" id="1.10.287.130">
    <property type="match status" value="1"/>
</dbReference>
<evidence type="ECO:0000256" key="11">
    <source>
        <dbReference type="SAM" id="Coils"/>
    </source>
</evidence>
<evidence type="ECO:0000259" key="13">
    <source>
        <dbReference type="PROSITE" id="PS50109"/>
    </source>
</evidence>
<protein>
    <recommendedName>
        <fullName evidence="3">histidine kinase</fullName>
        <ecNumber evidence="3">2.7.13.3</ecNumber>
    </recommendedName>
</protein>
<dbReference type="CDD" id="cd06225">
    <property type="entry name" value="HAMP"/>
    <property type="match status" value="1"/>
</dbReference>
<evidence type="ECO:0000256" key="7">
    <source>
        <dbReference type="ARBA" id="ARBA00022777"/>
    </source>
</evidence>
<name>A0A7W5K150_9GAMM</name>
<dbReference type="InterPro" id="IPR003661">
    <property type="entry name" value="HisK_dim/P_dom"/>
</dbReference>
<dbReference type="SUPFAM" id="SSF47384">
    <property type="entry name" value="Homodimeric domain of signal transducing histidine kinase"/>
    <property type="match status" value="1"/>
</dbReference>
<evidence type="ECO:0000313" key="16">
    <source>
        <dbReference type="Proteomes" id="UP000553442"/>
    </source>
</evidence>
<dbReference type="InterPro" id="IPR005467">
    <property type="entry name" value="His_kinase_dom"/>
</dbReference>
<sequence>MSLRLPRPAVSRLGIKLFVVILVVNVAISGLVFLAVSRSLDRGFLEYLDTTQANRAETLAEGLGEEWARRGDWQWLRVSPSAWQRLVRQQLWPGAGPPPHGIERRLGDPKDFVLHDAAGLPVIGLPPDDEEEAATLRWLPILHEGERVGTLGYRPPEQLMARMDRIFLSRQQRNLAIIVASLGVASLLLAGGLSWWLGRRTRSMALATRRLTEGDYSTRLPEQGRDELSRLSRDFNVLAATLEASREARSRWVSDIAHELRTPLAVLRGEIEAMQDGIRRLDQDSLHSLAQEVGQLERLVADLRLLSQSDAGALEVQLAPLDLAESLAERLDEAGGWLADSGIALDADIPGEAWIRGDVQRLRQLWNNLLDNTCAYTRAPGQLRVRLAGSPAEVRITWEDSAPGVGEPDLPRLTERLYRVEGSRNRASGGSGLGLSIAAALVKAHGGRMEASRSALGGLCWSLAFPRLDDDRFKEEKA</sequence>
<dbReference type="Gene3D" id="6.10.340.10">
    <property type="match status" value="1"/>
</dbReference>
<dbReference type="InterPro" id="IPR036890">
    <property type="entry name" value="HATPase_C_sf"/>
</dbReference>
<evidence type="ECO:0000256" key="4">
    <source>
        <dbReference type="ARBA" id="ARBA00022553"/>
    </source>
</evidence>
<accession>A0A7W5K150</accession>
<dbReference type="InterPro" id="IPR004358">
    <property type="entry name" value="Sig_transdc_His_kin-like_C"/>
</dbReference>
<dbReference type="Pfam" id="PF00672">
    <property type="entry name" value="HAMP"/>
    <property type="match status" value="1"/>
</dbReference>